<evidence type="ECO:0000256" key="4">
    <source>
        <dbReference type="ARBA" id="ARBA00022679"/>
    </source>
</evidence>
<keyword evidence="9" id="KW-1185">Reference proteome</keyword>
<dbReference type="HAMAP" id="MF_01848">
    <property type="entry name" value="23SrRNA_methyltr_F"/>
    <property type="match status" value="1"/>
</dbReference>
<proteinExistence type="inferred from homology"/>
<comment type="catalytic activity">
    <reaction evidence="6">
        <text>adenosine(1618) in 23S rRNA + S-adenosyl-L-methionine = N(6)-methyladenosine(1618) in 23S rRNA + S-adenosyl-L-homocysteine + H(+)</text>
        <dbReference type="Rhea" id="RHEA:16497"/>
        <dbReference type="Rhea" id="RHEA-COMP:10229"/>
        <dbReference type="Rhea" id="RHEA-COMP:10231"/>
        <dbReference type="ChEBI" id="CHEBI:15378"/>
        <dbReference type="ChEBI" id="CHEBI:57856"/>
        <dbReference type="ChEBI" id="CHEBI:59789"/>
        <dbReference type="ChEBI" id="CHEBI:74411"/>
        <dbReference type="ChEBI" id="CHEBI:74449"/>
        <dbReference type="EC" id="2.1.1.181"/>
    </reaction>
</comment>
<keyword evidence="4 6" id="KW-0808">Transferase</keyword>
<dbReference type="NCBIfam" id="NF008725">
    <property type="entry name" value="PRK11727.1"/>
    <property type="match status" value="1"/>
</dbReference>
<evidence type="ECO:0000313" key="9">
    <source>
        <dbReference type="Proteomes" id="UP001500359"/>
    </source>
</evidence>
<comment type="subcellular location">
    <subcellularLocation>
        <location evidence="6">Cytoplasm</location>
    </subcellularLocation>
</comment>
<dbReference type="Pfam" id="PF05971">
    <property type="entry name" value="Methyltransf_10"/>
    <property type="match status" value="1"/>
</dbReference>
<dbReference type="InterPro" id="IPR010286">
    <property type="entry name" value="METTL16/RlmF"/>
</dbReference>
<comment type="caution">
    <text evidence="8">The sequence shown here is derived from an EMBL/GenBank/DDBJ whole genome shotgun (WGS) entry which is preliminary data.</text>
</comment>
<gene>
    <name evidence="6 8" type="primary">rlmF</name>
    <name evidence="8" type="ORF">GCM10009114_18090</name>
</gene>
<comment type="function">
    <text evidence="6">Specifically methylates the adenine in position 1618 of 23S rRNA.</text>
</comment>
<dbReference type="Gene3D" id="3.40.50.150">
    <property type="entry name" value="Vaccinia Virus protein VP39"/>
    <property type="match status" value="1"/>
</dbReference>
<keyword evidence="3 6" id="KW-0489">Methyltransferase</keyword>
<organism evidence="8 9">
    <name type="scientific">Aliiglaciecola litoralis</name>
    <dbReference type="NCBI Taxonomy" id="582857"/>
    <lineage>
        <taxon>Bacteria</taxon>
        <taxon>Pseudomonadati</taxon>
        <taxon>Pseudomonadota</taxon>
        <taxon>Gammaproteobacteria</taxon>
        <taxon>Alteromonadales</taxon>
        <taxon>Alteromonadaceae</taxon>
        <taxon>Aliiglaciecola</taxon>
    </lineage>
</organism>
<evidence type="ECO:0000256" key="5">
    <source>
        <dbReference type="ARBA" id="ARBA00022691"/>
    </source>
</evidence>
<dbReference type="Proteomes" id="UP001500359">
    <property type="component" value="Unassembled WGS sequence"/>
</dbReference>
<evidence type="ECO:0000256" key="6">
    <source>
        <dbReference type="HAMAP-Rule" id="MF_01848"/>
    </source>
</evidence>
<reference evidence="8 9" key="1">
    <citation type="journal article" date="2019" name="Int. J. Syst. Evol. Microbiol.">
        <title>The Global Catalogue of Microorganisms (GCM) 10K type strain sequencing project: providing services to taxonomists for standard genome sequencing and annotation.</title>
        <authorList>
            <consortium name="The Broad Institute Genomics Platform"/>
            <consortium name="The Broad Institute Genome Sequencing Center for Infectious Disease"/>
            <person name="Wu L."/>
            <person name="Ma J."/>
        </authorList>
    </citation>
    <scope>NUCLEOTIDE SEQUENCE [LARGE SCALE GENOMIC DNA]</scope>
    <source>
        <strain evidence="8 9">JCM 15896</strain>
    </source>
</reference>
<dbReference type="EC" id="2.1.1.181" evidence="6"/>
<dbReference type="PANTHER" id="PTHR13393">
    <property type="entry name" value="SAM-DEPENDENT METHYLTRANSFERASE"/>
    <property type="match status" value="1"/>
</dbReference>
<keyword evidence="1 6" id="KW-0963">Cytoplasm</keyword>
<dbReference type="SUPFAM" id="SSF53335">
    <property type="entry name" value="S-adenosyl-L-methionine-dependent methyltransferases"/>
    <property type="match status" value="1"/>
</dbReference>
<evidence type="ECO:0000256" key="3">
    <source>
        <dbReference type="ARBA" id="ARBA00022603"/>
    </source>
</evidence>
<dbReference type="EMBL" id="BAAAFD010000004">
    <property type="protein sequence ID" value="GAA0856385.1"/>
    <property type="molecule type" value="Genomic_DNA"/>
</dbReference>
<accession>A0ABN1LIZ1</accession>
<evidence type="ECO:0000313" key="8">
    <source>
        <dbReference type="EMBL" id="GAA0856385.1"/>
    </source>
</evidence>
<dbReference type="RefSeq" id="WP_343858972.1">
    <property type="nucleotide sequence ID" value="NZ_BAAAFD010000004.1"/>
</dbReference>
<evidence type="ECO:0000256" key="7">
    <source>
        <dbReference type="SAM" id="MobiDB-lite"/>
    </source>
</evidence>
<evidence type="ECO:0000256" key="2">
    <source>
        <dbReference type="ARBA" id="ARBA00022552"/>
    </source>
</evidence>
<dbReference type="InterPro" id="IPR029063">
    <property type="entry name" value="SAM-dependent_MTases_sf"/>
</dbReference>
<dbReference type="PIRSF" id="PIRSF029038">
    <property type="entry name" value="Mtase_YbiN_prd"/>
    <property type="match status" value="1"/>
</dbReference>
<feature type="compositionally biased region" description="Polar residues" evidence="7">
    <location>
        <begin position="189"/>
        <end position="198"/>
    </location>
</feature>
<dbReference type="InterPro" id="IPR016909">
    <property type="entry name" value="rRNA_lsu_MeTfrase_F"/>
</dbReference>
<dbReference type="PANTHER" id="PTHR13393:SF0">
    <property type="entry name" value="RNA N6-ADENOSINE-METHYLTRANSFERASE METTL16"/>
    <property type="match status" value="1"/>
</dbReference>
<comment type="similarity">
    <text evidence="6">Belongs to the methyltransferase superfamily. METTL16/RlmF family.</text>
</comment>
<keyword evidence="5 6" id="KW-0949">S-adenosyl-L-methionine</keyword>
<sequence>MHPRNLHKDGYDFTVLVRALPSLSDYLRVNPAGRQTIDFADPNAVKALNAALLKHYYRVSQWDIPAGYLCPPVPGRADYIHHIADLLAESNNGVVPTGNAIRGLDIGTGANLIYPIIGKQLYDWRFVASDIDKKALQAAKLIQSMNAPLNKSIDVRLQTDASCIFSGIVGHQDSFSFSMCNPPFHASEQAASQGSMRKQVNLDRHQRKRKGAGATNSQSKPLQPLNFAGTNNELWCDGGEVGFILRMIEQSAEYARQIGWFTCLVSSKESLKPLYKKLDNCDVSQYTTIKMGQGNKQSRFLAWRY</sequence>
<name>A0ABN1LIZ1_9ALTE</name>
<protein>
    <recommendedName>
        <fullName evidence="6">Ribosomal RNA large subunit methyltransferase F</fullName>
        <ecNumber evidence="6">2.1.1.181</ecNumber>
    </recommendedName>
    <alternativeName>
        <fullName evidence="6">23S rRNA mA1618 methyltransferase</fullName>
    </alternativeName>
    <alternativeName>
        <fullName evidence="6">rRNA adenine N-6-methyltransferase</fullName>
    </alternativeName>
</protein>
<feature type="region of interest" description="Disordered" evidence="7">
    <location>
        <begin position="188"/>
        <end position="223"/>
    </location>
</feature>
<keyword evidence="2 6" id="KW-0698">rRNA processing</keyword>
<evidence type="ECO:0000256" key="1">
    <source>
        <dbReference type="ARBA" id="ARBA00022490"/>
    </source>
</evidence>